<accession>C7QBF7</accession>
<feature type="transmembrane region" description="Helical" evidence="7">
    <location>
        <begin position="742"/>
        <end position="762"/>
    </location>
</feature>
<feature type="domain" description="ABC3 transporter permease C-terminal" evidence="8">
    <location>
        <begin position="650"/>
        <end position="771"/>
    </location>
</feature>
<dbReference type="PANTHER" id="PTHR30572:SF4">
    <property type="entry name" value="ABC TRANSPORTER PERMEASE YTRF"/>
    <property type="match status" value="1"/>
</dbReference>
<dbReference type="KEGG" id="cai:Caci_1613"/>
<evidence type="ECO:0000256" key="3">
    <source>
        <dbReference type="ARBA" id="ARBA00022692"/>
    </source>
</evidence>
<feature type="transmembrane region" description="Helical" evidence="7">
    <location>
        <begin position="643"/>
        <end position="669"/>
    </location>
</feature>
<keyword evidence="3 7" id="KW-0812">Transmembrane</keyword>
<evidence type="ECO:0000256" key="4">
    <source>
        <dbReference type="ARBA" id="ARBA00022989"/>
    </source>
</evidence>
<comment type="similarity">
    <text evidence="6">Belongs to the ABC-4 integral membrane protein family.</text>
</comment>
<dbReference type="InterPro" id="IPR025857">
    <property type="entry name" value="MacB_PCD"/>
</dbReference>
<evidence type="ECO:0008006" key="12">
    <source>
        <dbReference type="Google" id="ProtNLM"/>
    </source>
</evidence>
<dbReference type="AlphaFoldDB" id="C7QBF7"/>
<feature type="transmembrane region" description="Helical" evidence="7">
    <location>
        <begin position="248"/>
        <end position="277"/>
    </location>
</feature>
<feature type="transmembrane region" description="Helical" evidence="7">
    <location>
        <begin position="347"/>
        <end position="367"/>
    </location>
</feature>
<dbReference type="STRING" id="479433.Caci_1613"/>
<dbReference type="EMBL" id="CP001700">
    <property type="protein sequence ID" value="ACU70534.1"/>
    <property type="molecule type" value="Genomic_DNA"/>
</dbReference>
<feature type="transmembrane region" description="Helical" evidence="7">
    <location>
        <begin position="298"/>
        <end position="327"/>
    </location>
</feature>
<evidence type="ECO:0000256" key="2">
    <source>
        <dbReference type="ARBA" id="ARBA00022475"/>
    </source>
</evidence>
<feature type="domain" description="MacB-like periplasmic core" evidence="9">
    <location>
        <begin position="422"/>
        <end position="621"/>
    </location>
</feature>
<protein>
    <recommendedName>
        <fullName evidence="12">ABC3 transporter permease protein domain-containing protein</fullName>
    </recommendedName>
</protein>
<dbReference type="OrthoDB" id="3207485at2"/>
<reference evidence="10 11" key="1">
    <citation type="journal article" date="2009" name="Stand. Genomic Sci.">
        <title>Complete genome sequence of Catenulispora acidiphila type strain (ID 139908).</title>
        <authorList>
            <person name="Copeland A."/>
            <person name="Lapidus A."/>
            <person name="Glavina Del Rio T."/>
            <person name="Nolan M."/>
            <person name="Lucas S."/>
            <person name="Chen F."/>
            <person name="Tice H."/>
            <person name="Cheng J.F."/>
            <person name="Bruce D."/>
            <person name="Goodwin L."/>
            <person name="Pitluck S."/>
            <person name="Mikhailova N."/>
            <person name="Pati A."/>
            <person name="Ivanova N."/>
            <person name="Mavromatis K."/>
            <person name="Chen A."/>
            <person name="Palaniappan K."/>
            <person name="Chain P."/>
            <person name="Land M."/>
            <person name="Hauser L."/>
            <person name="Chang Y.J."/>
            <person name="Jeffries C.D."/>
            <person name="Chertkov O."/>
            <person name="Brettin T."/>
            <person name="Detter J.C."/>
            <person name="Han C."/>
            <person name="Ali Z."/>
            <person name="Tindall B.J."/>
            <person name="Goker M."/>
            <person name="Bristow J."/>
            <person name="Eisen J.A."/>
            <person name="Markowitz V."/>
            <person name="Hugenholtz P."/>
            <person name="Kyrpides N.C."/>
            <person name="Klenk H.P."/>
        </authorList>
    </citation>
    <scope>NUCLEOTIDE SEQUENCE [LARGE SCALE GENOMIC DNA]</scope>
    <source>
        <strain evidence="11">DSM 44928 / JCM 14897 / NBRC 102108 / NRRL B-24433 / ID139908</strain>
    </source>
</reference>
<feature type="domain" description="ABC3 transporter permease C-terminal" evidence="8">
    <location>
        <begin position="254"/>
        <end position="376"/>
    </location>
</feature>
<proteinExistence type="inferred from homology"/>
<evidence type="ECO:0000256" key="1">
    <source>
        <dbReference type="ARBA" id="ARBA00004651"/>
    </source>
</evidence>
<comment type="subcellular location">
    <subcellularLocation>
        <location evidence="1">Cell membrane</location>
        <topology evidence="1">Multi-pass membrane protein</topology>
    </subcellularLocation>
</comment>
<dbReference type="InterPro" id="IPR003838">
    <property type="entry name" value="ABC3_permease_C"/>
</dbReference>
<keyword evidence="4 7" id="KW-1133">Transmembrane helix</keyword>
<dbReference type="Pfam" id="PF12704">
    <property type="entry name" value="MacB_PCD"/>
    <property type="match status" value="1"/>
</dbReference>
<dbReference type="InParanoid" id="C7QBF7"/>
<dbReference type="RefSeq" id="WP_012785828.1">
    <property type="nucleotide sequence ID" value="NC_013131.1"/>
</dbReference>
<evidence type="ECO:0000313" key="11">
    <source>
        <dbReference type="Proteomes" id="UP000000851"/>
    </source>
</evidence>
<evidence type="ECO:0000256" key="5">
    <source>
        <dbReference type="ARBA" id="ARBA00023136"/>
    </source>
</evidence>
<evidence type="ECO:0000259" key="9">
    <source>
        <dbReference type="Pfam" id="PF12704"/>
    </source>
</evidence>
<gene>
    <name evidence="10" type="ordered locus">Caci_1613</name>
</gene>
<dbReference type="Proteomes" id="UP000000851">
    <property type="component" value="Chromosome"/>
</dbReference>
<organism evidence="10 11">
    <name type="scientific">Catenulispora acidiphila (strain DSM 44928 / JCM 14897 / NBRC 102108 / NRRL B-24433 / ID139908)</name>
    <dbReference type="NCBI Taxonomy" id="479433"/>
    <lineage>
        <taxon>Bacteria</taxon>
        <taxon>Bacillati</taxon>
        <taxon>Actinomycetota</taxon>
        <taxon>Actinomycetes</taxon>
        <taxon>Catenulisporales</taxon>
        <taxon>Catenulisporaceae</taxon>
        <taxon>Catenulispora</taxon>
    </lineage>
</organism>
<feature type="transmembrane region" description="Helical" evidence="7">
    <location>
        <begin position="20"/>
        <end position="43"/>
    </location>
</feature>
<dbReference type="InterPro" id="IPR050250">
    <property type="entry name" value="Macrolide_Exporter_MacB"/>
</dbReference>
<evidence type="ECO:0000313" key="10">
    <source>
        <dbReference type="EMBL" id="ACU70534.1"/>
    </source>
</evidence>
<dbReference type="HOGENOM" id="CLU_360826_0_0_11"/>
<name>C7QBF7_CATAD</name>
<feature type="transmembrane region" description="Helical" evidence="7">
    <location>
        <begin position="423"/>
        <end position="449"/>
    </location>
</feature>
<keyword evidence="2" id="KW-1003">Cell membrane</keyword>
<dbReference type="eggNOG" id="COG0577">
    <property type="taxonomic scope" value="Bacteria"/>
</dbReference>
<evidence type="ECO:0000256" key="6">
    <source>
        <dbReference type="ARBA" id="ARBA00038076"/>
    </source>
</evidence>
<dbReference type="GO" id="GO:0005886">
    <property type="term" value="C:plasma membrane"/>
    <property type="evidence" value="ECO:0007669"/>
    <property type="project" value="UniProtKB-SubCell"/>
</dbReference>
<dbReference type="PANTHER" id="PTHR30572">
    <property type="entry name" value="MEMBRANE COMPONENT OF TRANSPORTER-RELATED"/>
    <property type="match status" value="1"/>
</dbReference>
<feature type="transmembrane region" description="Helical" evidence="7">
    <location>
        <begin position="690"/>
        <end position="710"/>
    </location>
</feature>
<dbReference type="GO" id="GO:0022857">
    <property type="term" value="F:transmembrane transporter activity"/>
    <property type="evidence" value="ECO:0007669"/>
    <property type="project" value="TreeGrafter"/>
</dbReference>
<dbReference type="Pfam" id="PF02687">
    <property type="entry name" value="FtsX"/>
    <property type="match status" value="2"/>
</dbReference>
<keyword evidence="5 7" id="KW-0472">Membrane</keyword>
<evidence type="ECO:0000259" key="8">
    <source>
        <dbReference type="Pfam" id="PF02687"/>
    </source>
</evidence>
<sequence precursor="true">MTAVWSVARAAIKRRRLQTFILGVVVLASTGMIVVTLGLMAAVSGPFDKAYNASHGAHVIAEFDDTKASDAQLAQTADTTGVTASAGPYPVAVLHQPTAVGAPFEVAGTFTVVGRDRPDTPVDTMKVYAGRWVEGPGEIVLNLPQGYGAARLLDKDVHVVAPGGIDLKVVGYATSVSQSANGWVTPDQARALGVSSTQMMYRFHDAGTGAALTSDTAAITAGLPRGALTGTASYLTLKAHLATGPNTYVAFLTAFGILGLVVSVLIVGTVVSGAVVAGFRHIGILKALGFTPNQVTAVYLLMVTAPGAIGCVIGTALGSVVGTWMAQGAFWGVSGNYLVRNMVTVPTWIYPLVLIGMPVLVAVSALIPAVRARRLPAAVAIGSGSAQHTGRGLAAQRRLGESRLPRAVSLGLGWPLARPGRTALTLSTIVLAVTSATLAIGLAASVLAFNRTQDQQDKVQVTIGVDNPESPARPAAPTHTDDQLFALLRALPGTAHVSASAVGQTHVAGSSAAVRLGIETGDTAALSPDLVRGRWVHGPGEVVAGSQFWHQQRLRLGQTIEIADAEGKQVSETVVGEQSDGWDLTTTDWNRFIGLGGTHRASTFSVSLTHGTDPTAYAAAASHLDPGVQPAVNDGTGSIEKTMISVVSTLTAMLVTVCTLGVFNTVVLSTRERRKDLGVLKSIGMTPGQLIALVVTAMAVLGSLGGLLGLPAGMLAHRVVIPATGRGTGRDLPAAVLDVWHWWWLPALVLSGCVIAVLGSLVPSFRASRASAAEILRTE</sequence>
<keyword evidence="11" id="KW-1185">Reference proteome</keyword>
<evidence type="ECO:0000256" key="7">
    <source>
        <dbReference type="SAM" id="Phobius"/>
    </source>
</evidence>